<dbReference type="Proteomes" id="UP000887564">
    <property type="component" value="Unplaced"/>
</dbReference>
<sequence length="95" mass="10269">MSIERRISISPPQSFPSVLDSLSESHILVGSVAEYISEIDESTIGVICSFFQSLCVLGYCLLPPATATSMLFALRLLVTGIGFIWATYASMAFLS</sequence>
<reference evidence="3" key="1">
    <citation type="submission" date="2022-11" db="UniProtKB">
        <authorList>
            <consortium name="WormBaseParasite"/>
        </authorList>
    </citation>
    <scope>IDENTIFICATION</scope>
</reference>
<keyword evidence="1" id="KW-0812">Transmembrane</keyword>
<evidence type="ECO:0000313" key="2">
    <source>
        <dbReference type="Proteomes" id="UP000887564"/>
    </source>
</evidence>
<name>A0A914RNM3_PAREQ</name>
<dbReference type="AlphaFoldDB" id="A0A914RNM3"/>
<dbReference type="WBParaSite" id="PEQ_0000349001-mRNA-1">
    <property type="protein sequence ID" value="PEQ_0000349001-mRNA-1"/>
    <property type="gene ID" value="PEQ_0000349001"/>
</dbReference>
<proteinExistence type="predicted"/>
<organism evidence="2 3">
    <name type="scientific">Parascaris equorum</name>
    <name type="common">Equine roundworm</name>
    <dbReference type="NCBI Taxonomy" id="6256"/>
    <lineage>
        <taxon>Eukaryota</taxon>
        <taxon>Metazoa</taxon>
        <taxon>Ecdysozoa</taxon>
        <taxon>Nematoda</taxon>
        <taxon>Chromadorea</taxon>
        <taxon>Rhabditida</taxon>
        <taxon>Spirurina</taxon>
        <taxon>Ascaridomorpha</taxon>
        <taxon>Ascaridoidea</taxon>
        <taxon>Ascarididae</taxon>
        <taxon>Parascaris</taxon>
    </lineage>
</organism>
<evidence type="ECO:0000256" key="1">
    <source>
        <dbReference type="SAM" id="Phobius"/>
    </source>
</evidence>
<feature type="transmembrane region" description="Helical" evidence="1">
    <location>
        <begin position="74"/>
        <end position="94"/>
    </location>
</feature>
<protein>
    <submittedName>
        <fullName evidence="3">Uncharacterized protein</fullName>
    </submittedName>
</protein>
<evidence type="ECO:0000313" key="3">
    <source>
        <dbReference type="WBParaSite" id="PEQ_0000349001-mRNA-1"/>
    </source>
</evidence>
<keyword evidence="1" id="KW-1133">Transmembrane helix</keyword>
<keyword evidence="1" id="KW-0472">Membrane</keyword>
<keyword evidence="2" id="KW-1185">Reference proteome</keyword>
<accession>A0A914RNM3</accession>